<evidence type="ECO:0000313" key="3">
    <source>
        <dbReference type="EMBL" id="MUU78411.1"/>
    </source>
</evidence>
<feature type="signal peptide" evidence="1">
    <location>
        <begin position="1"/>
        <end position="19"/>
    </location>
</feature>
<dbReference type="AlphaFoldDB" id="A0A6L6U7V5"/>
<evidence type="ECO:0000256" key="1">
    <source>
        <dbReference type="SAM" id="SignalP"/>
    </source>
</evidence>
<keyword evidence="1" id="KW-0732">Signal</keyword>
<keyword evidence="3" id="KW-0645">Protease</keyword>
<dbReference type="EMBL" id="WOWS01000002">
    <property type="protein sequence ID" value="MUU78411.1"/>
    <property type="molecule type" value="Genomic_DNA"/>
</dbReference>
<accession>A0A6L6U7V5</accession>
<keyword evidence="4" id="KW-1185">Reference proteome</keyword>
<dbReference type="Gene3D" id="3.30.1380.10">
    <property type="match status" value="1"/>
</dbReference>
<feature type="chain" id="PRO_5026706234" evidence="1">
    <location>
        <begin position="20"/>
        <end position="257"/>
    </location>
</feature>
<evidence type="ECO:0000259" key="2">
    <source>
        <dbReference type="Pfam" id="PF02557"/>
    </source>
</evidence>
<dbReference type="SUPFAM" id="SSF55166">
    <property type="entry name" value="Hedgehog/DD-peptidase"/>
    <property type="match status" value="1"/>
</dbReference>
<dbReference type="PANTHER" id="PTHR34385">
    <property type="entry name" value="D-ALANYL-D-ALANINE CARBOXYPEPTIDASE"/>
    <property type="match status" value="1"/>
</dbReference>
<dbReference type="InterPro" id="IPR003709">
    <property type="entry name" value="VanY-like_core_dom"/>
</dbReference>
<dbReference type="InterPro" id="IPR052179">
    <property type="entry name" value="DD-CPase-like"/>
</dbReference>
<dbReference type="PANTHER" id="PTHR34385:SF1">
    <property type="entry name" value="PEPTIDOGLYCAN L-ALANYL-D-GLUTAMATE ENDOPEPTIDASE CWLK"/>
    <property type="match status" value="1"/>
</dbReference>
<keyword evidence="3" id="KW-0378">Hydrolase</keyword>
<keyword evidence="3" id="KW-0121">Carboxypeptidase</keyword>
<dbReference type="Pfam" id="PF02557">
    <property type="entry name" value="VanY"/>
    <property type="match status" value="1"/>
</dbReference>
<feature type="domain" description="D-alanyl-D-alanine carboxypeptidase-like core" evidence="2">
    <location>
        <begin position="77"/>
        <end position="209"/>
    </location>
</feature>
<proteinExistence type="predicted"/>
<reference evidence="3 4" key="1">
    <citation type="submission" date="2019-12" db="EMBL/GenBank/DDBJ databases">
        <authorList>
            <person name="Li J."/>
        </authorList>
    </citation>
    <scope>NUCLEOTIDE SEQUENCE [LARGE SCALE GENOMIC DNA]</scope>
    <source>
        <strain evidence="3 4">HL2-2</strain>
    </source>
</reference>
<protein>
    <submittedName>
        <fullName evidence="3">D-alanyl-D-alanine carboxypeptidase family protein</fullName>
    </submittedName>
</protein>
<dbReference type="GO" id="GO:0004180">
    <property type="term" value="F:carboxypeptidase activity"/>
    <property type="evidence" value="ECO:0007669"/>
    <property type="project" value="UniProtKB-KW"/>
</dbReference>
<comment type="caution">
    <text evidence="3">The sequence shown here is derived from an EMBL/GenBank/DDBJ whole genome shotgun (WGS) entry which is preliminary data.</text>
</comment>
<gene>
    <name evidence="3" type="ORF">GN138_08150</name>
</gene>
<name>A0A6L6U7V5_9FLAO</name>
<dbReference type="GO" id="GO:0006508">
    <property type="term" value="P:proteolysis"/>
    <property type="evidence" value="ECO:0007669"/>
    <property type="project" value="InterPro"/>
</dbReference>
<organism evidence="3 4">
    <name type="scientific">Winogradskyella endarachnes</name>
    <dbReference type="NCBI Taxonomy" id="2681965"/>
    <lineage>
        <taxon>Bacteria</taxon>
        <taxon>Pseudomonadati</taxon>
        <taxon>Bacteroidota</taxon>
        <taxon>Flavobacteriia</taxon>
        <taxon>Flavobacteriales</taxon>
        <taxon>Flavobacteriaceae</taxon>
        <taxon>Winogradskyella</taxon>
    </lineage>
</organism>
<dbReference type="InterPro" id="IPR009045">
    <property type="entry name" value="Zn_M74/Hedgehog-like"/>
</dbReference>
<sequence length="257" mass="29642">MKLLLATFFMLCLVVSCNTKPNKVVVAEVATSSNDSLQTKEKSKLNINKSLVLGKFNYKTDSTFIKVSTDHSAKTLYLNKDVYAAFLDMYKAAKKDQIDLVILSGTRNFKEQKAIWERKWKKYNNLKPLDRAQKILEYSSMPSTSRHHWGTDLDLNNLTNSYFSTAKGKAIYRWLNENANDYGFYQVYTTKDNGRTGYNLEKWHWSYLPLASKYLEFYNSNITLDDIIDFDGAELAKDLNVIENYVNGISKKATAYK</sequence>
<dbReference type="CDD" id="cd14847">
    <property type="entry name" value="DD-carboxypeptidase_like"/>
    <property type="match status" value="1"/>
</dbReference>
<dbReference type="Proteomes" id="UP000478208">
    <property type="component" value="Unassembled WGS sequence"/>
</dbReference>
<dbReference type="PROSITE" id="PS51257">
    <property type="entry name" value="PROKAR_LIPOPROTEIN"/>
    <property type="match status" value="1"/>
</dbReference>
<dbReference type="RefSeq" id="WP_157363296.1">
    <property type="nucleotide sequence ID" value="NZ_WOWS01000002.1"/>
</dbReference>
<evidence type="ECO:0000313" key="4">
    <source>
        <dbReference type="Proteomes" id="UP000478208"/>
    </source>
</evidence>